<dbReference type="EMBL" id="REGN01008341">
    <property type="protein sequence ID" value="RNA03801.1"/>
    <property type="molecule type" value="Genomic_DNA"/>
</dbReference>
<feature type="transmembrane region" description="Helical" evidence="1">
    <location>
        <begin position="251"/>
        <end position="277"/>
    </location>
</feature>
<evidence type="ECO:0000313" key="3">
    <source>
        <dbReference type="Proteomes" id="UP000276133"/>
    </source>
</evidence>
<feature type="transmembrane region" description="Helical" evidence="1">
    <location>
        <begin position="213"/>
        <end position="231"/>
    </location>
</feature>
<evidence type="ECO:0000256" key="1">
    <source>
        <dbReference type="SAM" id="Phobius"/>
    </source>
</evidence>
<accession>A0A3M7PYJ5</accession>
<protein>
    <submittedName>
        <fullName evidence="2">Uncharacterized protein</fullName>
    </submittedName>
</protein>
<keyword evidence="1" id="KW-0472">Membrane</keyword>
<proteinExistence type="predicted"/>
<gene>
    <name evidence="2" type="ORF">BpHYR1_019364</name>
</gene>
<sequence>MVVANQTERRAVHVLRPEHLGHLFAGDQHHKRVHLLTIPLGRVAARPLLPANTGSNSSSSIGLCGGALGVELFGARPLGRLLGPALGLRLLTRDAGVQQTVLVQQSASVRLVLALDRVTRRRRRLGRRPLLDAHSLHFAGLHRKRLRALFDHEAVDHVRQHHFGLEVFKCVDNFFVFTFRRCAHARLAAHAHLAGLLFAALAAVLLLGLCRRLCCLLLCFWLIFFLLDHRLDYVQRNELLIKWCRLIDDKILLLLLLLLLLMVLLMILLMMLMMMLLGGGGGRRRIDGKLELGGRLLGYFGRLLFVLDELAFDALAGESIDGVETGPAAFFAVNAGRVG</sequence>
<reference evidence="2 3" key="1">
    <citation type="journal article" date="2018" name="Sci. Rep.">
        <title>Genomic signatures of local adaptation to the degree of environmental predictability in rotifers.</title>
        <authorList>
            <person name="Franch-Gras L."/>
            <person name="Hahn C."/>
            <person name="Garcia-Roger E.M."/>
            <person name="Carmona M.J."/>
            <person name="Serra M."/>
            <person name="Gomez A."/>
        </authorList>
    </citation>
    <scope>NUCLEOTIDE SEQUENCE [LARGE SCALE GENOMIC DNA]</scope>
    <source>
        <strain evidence="2">HYR1</strain>
    </source>
</reference>
<organism evidence="2 3">
    <name type="scientific">Brachionus plicatilis</name>
    <name type="common">Marine rotifer</name>
    <name type="synonym">Brachionus muelleri</name>
    <dbReference type="NCBI Taxonomy" id="10195"/>
    <lineage>
        <taxon>Eukaryota</taxon>
        <taxon>Metazoa</taxon>
        <taxon>Spiralia</taxon>
        <taxon>Gnathifera</taxon>
        <taxon>Rotifera</taxon>
        <taxon>Eurotatoria</taxon>
        <taxon>Monogononta</taxon>
        <taxon>Pseudotrocha</taxon>
        <taxon>Ploima</taxon>
        <taxon>Brachionidae</taxon>
        <taxon>Brachionus</taxon>
    </lineage>
</organism>
<dbReference type="Proteomes" id="UP000276133">
    <property type="component" value="Unassembled WGS sequence"/>
</dbReference>
<comment type="caution">
    <text evidence="2">The sequence shown here is derived from an EMBL/GenBank/DDBJ whole genome shotgun (WGS) entry which is preliminary data.</text>
</comment>
<keyword evidence="1" id="KW-1133">Transmembrane helix</keyword>
<dbReference type="AlphaFoldDB" id="A0A3M7PYJ5"/>
<evidence type="ECO:0000313" key="2">
    <source>
        <dbReference type="EMBL" id="RNA03801.1"/>
    </source>
</evidence>
<feature type="transmembrane region" description="Helical" evidence="1">
    <location>
        <begin position="187"/>
        <end position="206"/>
    </location>
</feature>
<keyword evidence="3" id="KW-1185">Reference proteome</keyword>
<keyword evidence="1" id="KW-0812">Transmembrane</keyword>
<name>A0A3M7PYJ5_BRAPC</name>